<organism evidence="3 4">
    <name type="scientific">Pseudosulfitobacter pseudonitzschiae</name>
    <dbReference type="NCBI Taxonomy" id="1402135"/>
    <lineage>
        <taxon>Bacteria</taxon>
        <taxon>Pseudomonadati</taxon>
        <taxon>Pseudomonadota</taxon>
        <taxon>Alphaproteobacteria</taxon>
        <taxon>Rhodobacterales</taxon>
        <taxon>Roseobacteraceae</taxon>
        <taxon>Pseudosulfitobacter</taxon>
    </lineage>
</organism>
<protein>
    <submittedName>
        <fullName evidence="3">Sporulation related domain protein</fullName>
    </submittedName>
</protein>
<dbReference type="Pfam" id="PF05036">
    <property type="entry name" value="SPOR"/>
    <property type="match status" value="1"/>
</dbReference>
<evidence type="ECO:0000313" key="3">
    <source>
        <dbReference type="EMBL" id="ASM71716.1"/>
    </source>
</evidence>
<dbReference type="InterPro" id="IPR007730">
    <property type="entry name" value="SPOR-like_dom"/>
</dbReference>
<dbReference type="KEGG" id="spse:SULPSESMR1_00887"/>
<gene>
    <name evidence="3" type="ORF">SULPSESMR1_00887</name>
</gene>
<evidence type="ECO:0000256" key="1">
    <source>
        <dbReference type="SAM" id="MobiDB-lite"/>
    </source>
</evidence>
<name>A0A221JYA8_9RHOB</name>
<sequence>MPPSEGLTRVPIRRTGPNGVPETGKDLMMMAWAVFSTKLLNHTKGLTAITCALALLAGCDESGQFNLGQGLAGKANGTEQVSATKRTRKTVERDIEAPDVFSTTEAGLWDGRPSLGGVWVAHPDVKDPERVIIRNQTNGKFVVGALFRRERDIPGPRLQVSSDAATSLGMLAGAPVELNVTALRKEEVADETPAEPTTGTDGAALPAASEVAATSLDPVSVAESALAEPATPVAATPAPATTPAPAAIPRTASLDKPYIQIGIFSVEANADRTANQMRGSGVLPTIKPFEANGKTFWRVVVGPAATASERKLLLAKIKEQGFSDAYAVTN</sequence>
<dbReference type="InterPro" id="IPR036680">
    <property type="entry name" value="SPOR-like_sf"/>
</dbReference>
<evidence type="ECO:0000313" key="4">
    <source>
        <dbReference type="Proteomes" id="UP000199754"/>
    </source>
</evidence>
<dbReference type="SUPFAM" id="SSF110997">
    <property type="entry name" value="Sporulation related repeat"/>
    <property type="match status" value="1"/>
</dbReference>
<dbReference type="Proteomes" id="UP000199754">
    <property type="component" value="Chromosome"/>
</dbReference>
<keyword evidence="4" id="KW-1185">Reference proteome</keyword>
<dbReference type="PROSITE" id="PS51724">
    <property type="entry name" value="SPOR"/>
    <property type="match status" value="1"/>
</dbReference>
<accession>A0A221JYA8</accession>
<dbReference type="STRING" id="1402135.SAMN05444149_101111"/>
<dbReference type="AlphaFoldDB" id="A0A221JYA8"/>
<reference evidence="3 4" key="1">
    <citation type="submission" date="2017-07" db="EMBL/GenBank/DDBJ databases">
        <title>Genome Sequence of Sulfitobacter pseudonitzschiae Strain SMR1 Isolated from a culture of the Diatom Skeletonema marinoi.</title>
        <authorList>
            <person name="Topel M."/>
            <person name="Pinder M.I.M."/>
            <person name="Johansson O.N."/>
            <person name="Kourtchenko O."/>
            <person name="Godhe A."/>
            <person name="Clarke A.K."/>
        </authorList>
    </citation>
    <scope>NUCLEOTIDE SEQUENCE [LARGE SCALE GENOMIC DNA]</scope>
    <source>
        <strain evidence="3 4">SMR1</strain>
    </source>
</reference>
<feature type="region of interest" description="Disordered" evidence="1">
    <location>
        <begin position="1"/>
        <end position="22"/>
    </location>
</feature>
<dbReference type="GO" id="GO:0042834">
    <property type="term" value="F:peptidoglycan binding"/>
    <property type="evidence" value="ECO:0007669"/>
    <property type="project" value="InterPro"/>
</dbReference>
<evidence type="ECO:0000259" key="2">
    <source>
        <dbReference type="PROSITE" id="PS51724"/>
    </source>
</evidence>
<proteinExistence type="predicted"/>
<dbReference type="Gene3D" id="3.30.70.1070">
    <property type="entry name" value="Sporulation related repeat"/>
    <property type="match status" value="1"/>
</dbReference>
<feature type="domain" description="SPOR" evidence="2">
    <location>
        <begin position="251"/>
        <end position="330"/>
    </location>
</feature>
<dbReference type="EMBL" id="CP022415">
    <property type="protein sequence ID" value="ASM71716.1"/>
    <property type="molecule type" value="Genomic_DNA"/>
</dbReference>